<keyword evidence="1" id="KW-0812">Transmembrane</keyword>
<name>A0ABU6DZR1_9ENTR</name>
<keyword evidence="1" id="KW-1133">Transmembrane helix</keyword>
<dbReference type="InterPro" id="IPR050879">
    <property type="entry name" value="Acyltransferase_3"/>
</dbReference>
<dbReference type="RefSeq" id="WP_213729782.1">
    <property type="nucleotide sequence ID" value="NZ_JALLMC010000001.1"/>
</dbReference>
<gene>
    <name evidence="3" type="ORF">MXM28_07050</name>
</gene>
<dbReference type="PANTHER" id="PTHR23028:SF53">
    <property type="entry name" value="ACYL_TRANSF_3 DOMAIN-CONTAINING PROTEIN"/>
    <property type="match status" value="1"/>
</dbReference>
<feature type="transmembrane region" description="Helical" evidence="1">
    <location>
        <begin position="198"/>
        <end position="219"/>
    </location>
</feature>
<comment type="caution">
    <text evidence="3">The sequence shown here is derived from an EMBL/GenBank/DDBJ whole genome shotgun (WGS) entry which is preliminary data.</text>
</comment>
<evidence type="ECO:0000256" key="1">
    <source>
        <dbReference type="SAM" id="Phobius"/>
    </source>
</evidence>
<sequence length="340" mass="38393">MRKNNFDILRLMLALTVMFFHIGGLTGNGLLKLAPGDLAVKCFFVISGYLISKSYLKNSNLYEYSKSRFLRIYPLYFVCVTSCFFIGMFMYSSGAMAYLQDGAVKYLVANLAFLNFLQPDLPGLFAHNLKNSAVNGSLWTIKIEVMFYISVPIIYGIIAKIFGKKITVAVIALLSLISAIAIEIIVDKYGLSESLKNQLPSLMIFFMAGAALNFFTPSFLNVKYLPLLLVALYFCDSHILGKIIYPFVVAAFVYIIAFKTKPISIHDRIGDLSYGVYIFHYPVIQFMYHFGMYKNFYIGFVSTIVTVLVLAYASWHLMEKRLTSHNKKEKTIPNSVSDAV</sequence>
<feature type="transmembrane region" description="Helical" evidence="1">
    <location>
        <begin position="7"/>
        <end position="27"/>
    </location>
</feature>
<organism evidence="3 4">
    <name type="scientific">Enterobacter vonholyi</name>
    <dbReference type="NCBI Taxonomy" id="2797505"/>
    <lineage>
        <taxon>Bacteria</taxon>
        <taxon>Pseudomonadati</taxon>
        <taxon>Pseudomonadota</taxon>
        <taxon>Gammaproteobacteria</taxon>
        <taxon>Enterobacterales</taxon>
        <taxon>Enterobacteriaceae</taxon>
        <taxon>Enterobacter</taxon>
    </lineage>
</organism>
<protein>
    <submittedName>
        <fullName evidence="3">Acyltransferase</fullName>
    </submittedName>
</protein>
<evidence type="ECO:0000259" key="2">
    <source>
        <dbReference type="Pfam" id="PF01757"/>
    </source>
</evidence>
<dbReference type="PANTHER" id="PTHR23028">
    <property type="entry name" value="ACETYLTRANSFERASE"/>
    <property type="match status" value="1"/>
</dbReference>
<feature type="domain" description="Acyltransferase 3" evidence="2">
    <location>
        <begin position="5"/>
        <end position="312"/>
    </location>
</feature>
<dbReference type="Pfam" id="PF01757">
    <property type="entry name" value="Acyl_transf_3"/>
    <property type="match status" value="1"/>
</dbReference>
<keyword evidence="4" id="KW-1185">Reference proteome</keyword>
<feature type="transmembrane region" description="Helical" evidence="1">
    <location>
        <begin position="239"/>
        <end position="257"/>
    </location>
</feature>
<feature type="transmembrane region" description="Helical" evidence="1">
    <location>
        <begin position="168"/>
        <end position="186"/>
    </location>
</feature>
<feature type="transmembrane region" description="Helical" evidence="1">
    <location>
        <begin position="33"/>
        <end position="51"/>
    </location>
</feature>
<evidence type="ECO:0000313" key="4">
    <source>
        <dbReference type="Proteomes" id="UP001306510"/>
    </source>
</evidence>
<dbReference type="GO" id="GO:0016746">
    <property type="term" value="F:acyltransferase activity"/>
    <property type="evidence" value="ECO:0007669"/>
    <property type="project" value="UniProtKB-KW"/>
</dbReference>
<feature type="transmembrane region" description="Helical" evidence="1">
    <location>
        <begin position="296"/>
        <end position="318"/>
    </location>
</feature>
<keyword evidence="1" id="KW-0472">Membrane</keyword>
<keyword evidence="3" id="KW-0808">Transferase</keyword>
<reference evidence="3 4" key="1">
    <citation type="submission" date="2022-04" db="EMBL/GenBank/DDBJ databases">
        <title>Whole genome surviellance of AMR bacteria from Assam, India: One Health Study.</title>
        <authorList>
            <person name="Mendem S.K."/>
            <person name="Rakshit O."/>
            <person name="Murugesan D."/>
            <person name="Shome R."/>
            <person name="Raisen C."/>
            <person name="Holmes M.A."/>
            <person name="Saikia K."/>
            <person name="Shome B.R."/>
        </authorList>
    </citation>
    <scope>NUCLEOTIDE SEQUENCE [LARGE SCALE GENOMIC DNA]</scope>
    <source>
        <strain evidence="3 4">MGG-11lp</strain>
    </source>
</reference>
<feature type="transmembrane region" description="Helical" evidence="1">
    <location>
        <begin position="72"/>
        <end position="91"/>
    </location>
</feature>
<feature type="transmembrane region" description="Helical" evidence="1">
    <location>
        <begin position="145"/>
        <end position="162"/>
    </location>
</feature>
<keyword evidence="3" id="KW-0012">Acyltransferase</keyword>
<dbReference type="Proteomes" id="UP001306510">
    <property type="component" value="Unassembled WGS sequence"/>
</dbReference>
<dbReference type="InterPro" id="IPR002656">
    <property type="entry name" value="Acyl_transf_3_dom"/>
</dbReference>
<evidence type="ECO:0000313" key="3">
    <source>
        <dbReference type="EMBL" id="MEB6409456.1"/>
    </source>
</evidence>
<dbReference type="EMBL" id="JALLMC010000001">
    <property type="protein sequence ID" value="MEB6409456.1"/>
    <property type="molecule type" value="Genomic_DNA"/>
</dbReference>
<proteinExistence type="predicted"/>
<accession>A0ABU6DZR1</accession>